<dbReference type="Gene3D" id="1.10.560.10">
    <property type="entry name" value="GroEL-like equatorial domain"/>
    <property type="match status" value="1"/>
</dbReference>
<dbReference type="PROSITE" id="PS00750">
    <property type="entry name" value="TCP1_1"/>
    <property type="match status" value="1"/>
</dbReference>
<dbReference type="NCBIfam" id="NF041083">
    <property type="entry name" value="thermosome_beta"/>
    <property type="match status" value="1"/>
</dbReference>
<dbReference type="EMBL" id="CP003362">
    <property type="protein sequence ID" value="AGB49888.1"/>
    <property type="molecule type" value="Genomic_DNA"/>
</dbReference>
<dbReference type="InterPro" id="IPR002194">
    <property type="entry name" value="Chaperonin_TCP-1_CS"/>
</dbReference>
<name>L0L0J1_METHD</name>
<evidence type="ECO:0000256" key="2">
    <source>
        <dbReference type="ARBA" id="ARBA00022741"/>
    </source>
</evidence>
<sequence length="549" mass="59941">MAQQGMSIQMAGQYGGQPVYIINPTTEHTQGKDALSMNINAAKAVAKLVRSTLGPKGMDKMLVNILGDIVLTNDGATILKEMEIEHPTAKMIVEVAKTQEDIAGDGTTSAVVLAGSLMDKAGDLLEKGIHPIVIFKGYNLATEKAIEILENFAIKVDKDDRKTLEKIAETSITGKAPEASSDHLAKVCVDAVLAIEENGKYNIDEKIVIRKEAGGKITDTEVIQGIYINKYRLHPDTPAKVEGAKIALLDMPIEFAKTNTKSKIQLGSVEEMFAFRDQEMINFHKMLDTVIATGANVVFSSKNIDDNAVHYLMRHNIFTCRRLKDEDMAVLSLATGAKLVRNMKEITADDLGSAEVVEQESEYEEKTLITGFKKSNSVTILIKAGSEHLTDNIERAFDDALNVVKSVLEDKAIVPGGGASEMQVAQGLRSYASTIEGREQLAIHAFADAMEEIPKAIAENAGLDKINMLLQLRAESGKNKNSGINVYSGKVEDMIKNNVIDPLRVKTQAIKSASEVSAMILRVDDMLRAQERDMQDVNPAHNVHNYNMG</sequence>
<keyword evidence="2 5" id="KW-0547">Nucleotide-binding</keyword>
<reference evidence="7" key="1">
    <citation type="submission" date="2012-02" db="EMBL/GenBank/DDBJ databases">
        <title>Complete sequence of chromosome of Methanomethylovorans hollandica DSM 15978.</title>
        <authorList>
            <person name="Lucas S."/>
            <person name="Copeland A."/>
            <person name="Lapidus A."/>
            <person name="Glavina del Rio T."/>
            <person name="Dalin E."/>
            <person name="Tice H."/>
            <person name="Bruce D."/>
            <person name="Goodwin L."/>
            <person name="Pitluck S."/>
            <person name="Peters L."/>
            <person name="Mikhailova N."/>
            <person name="Held B."/>
            <person name="Kyrpides N."/>
            <person name="Mavromatis K."/>
            <person name="Ivanova N."/>
            <person name="Brettin T."/>
            <person name="Detter J.C."/>
            <person name="Han C."/>
            <person name="Larimer F."/>
            <person name="Land M."/>
            <person name="Hauser L."/>
            <person name="Markowitz V."/>
            <person name="Cheng J.-F."/>
            <person name="Hugenholtz P."/>
            <person name="Woyke T."/>
            <person name="Wu D."/>
            <person name="Spring S."/>
            <person name="Schroeder M."/>
            <person name="Brambilla E."/>
            <person name="Klenk H.-P."/>
            <person name="Eisen J.A."/>
        </authorList>
    </citation>
    <scope>NUCLEOTIDE SEQUENCE [LARGE SCALE GENOMIC DNA]</scope>
    <source>
        <strain evidence="7">DSM 15978 / NBRC 107637 / DMS1</strain>
    </source>
</reference>
<gene>
    <name evidence="6" type="ordered locus">Metho_1699</name>
</gene>
<dbReference type="GO" id="GO:0140662">
    <property type="term" value="F:ATP-dependent protein folding chaperone"/>
    <property type="evidence" value="ECO:0007669"/>
    <property type="project" value="InterPro"/>
</dbReference>
<dbReference type="SUPFAM" id="SSF54849">
    <property type="entry name" value="GroEL-intermediate domain like"/>
    <property type="match status" value="1"/>
</dbReference>
<evidence type="ECO:0000313" key="6">
    <source>
        <dbReference type="EMBL" id="AGB49888.1"/>
    </source>
</evidence>
<dbReference type="RefSeq" id="WP_015325053.1">
    <property type="nucleotide sequence ID" value="NC_019977.1"/>
</dbReference>
<dbReference type="GO" id="GO:0051082">
    <property type="term" value="F:unfolded protein binding"/>
    <property type="evidence" value="ECO:0007669"/>
    <property type="project" value="InterPro"/>
</dbReference>
<dbReference type="HOGENOM" id="CLU_008891_7_3_2"/>
<accession>L0L0J1</accession>
<proteinExistence type="inferred from homology"/>
<dbReference type="InterPro" id="IPR027413">
    <property type="entry name" value="GROEL-like_equatorial_sf"/>
</dbReference>
<evidence type="ECO:0000256" key="5">
    <source>
        <dbReference type="RuleBase" id="RU004187"/>
    </source>
</evidence>
<dbReference type="PROSITE" id="PS00995">
    <property type="entry name" value="TCP1_3"/>
    <property type="match status" value="1"/>
</dbReference>
<dbReference type="Gene3D" id="3.50.7.10">
    <property type="entry name" value="GroEL"/>
    <property type="match status" value="1"/>
</dbReference>
<protein>
    <submittedName>
        <fullName evidence="6">Chaperonin GroEL</fullName>
    </submittedName>
</protein>
<comment type="similarity">
    <text evidence="1 5">Belongs to the TCP-1 chaperonin family.</text>
</comment>
<dbReference type="SUPFAM" id="SSF52029">
    <property type="entry name" value="GroEL apical domain-like"/>
    <property type="match status" value="1"/>
</dbReference>
<evidence type="ECO:0000256" key="4">
    <source>
        <dbReference type="ARBA" id="ARBA00023186"/>
    </source>
</evidence>
<dbReference type="PANTHER" id="PTHR11353">
    <property type="entry name" value="CHAPERONIN"/>
    <property type="match status" value="1"/>
</dbReference>
<dbReference type="InterPro" id="IPR017998">
    <property type="entry name" value="Chaperone_TCP-1"/>
</dbReference>
<dbReference type="InterPro" id="IPR027409">
    <property type="entry name" value="GroEL-like_apical_dom_sf"/>
</dbReference>
<evidence type="ECO:0000256" key="3">
    <source>
        <dbReference type="ARBA" id="ARBA00022840"/>
    </source>
</evidence>
<keyword evidence="4 5" id="KW-0143">Chaperone</keyword>
<dbReference type="InterPro" id="IPR054827">
    <property type="entry name" value="thermosome_alpha"/>
</dbReference>
<dbReference type="Gene3D" id="3.30.260.10">
    <property type="entry name" value="TCP-1-like chaperonin intermediate domain"/>
    <property type="match status" value="1"/>
</dbReference>
<keyword evidence="7" id="KW-1185">Reference proteome</keyword>
<dbReference type="SUPFAM" id="SSF48592">
    <property type="entry name" value="GroEL equatorial domain-like"/>
    <property type="match status" value="1"/>
</dbReference>
<dbReference type="NCBIfam" id="NF041082">
    <property type="entry name" value="thermosome_alpha"/>
    <property type="match status" value="1"/>
</dbReference>
<dbReference type="GeneID" id="14406212"/>
<dbReference type="KEGG" id="mhz:Metho_1699"/>
<keyword evidence="3 5" id="KW-0067">ATP-binding</keyword>
<dbReference type="InterPro" id="IPR053374">
    <property type="entry name" value="TCP-1_chaperonin"/>
</dbReference>
<dbReference type="PRINTS" id="PR00304">
    <property type="entry name" value="TCOMPLEXTCP1"/>
</dbReference>
<dbReference type="InterPro" id="IPR027410">
    <property type="entry name" value="TCP-1-like_intermed_sf"/>
</dbReference>
<evidence type="ECO:0000256" key="1">
    <source>
        <dbReference type="ARBA" id="ARBA00008020"/>
    </source>
</evidence>
<dbReference type="GO" id="GO:0016887">
    <property type="term" value="F:ATP hydrolysis activity"/>
    <property type="evidence" value="ECO:0007669"/>
    <property type="project" value="InterPro"/>
</dbReference>
<dbReference type="GO" id="GO:0005524">
    <property type="term" value="F:ATP binding"/>
    <property type="evidence" value="ECO:0007669"/>
    <property type="project" value="UniProtKB-KW"/>
</dbReference>
<evidence type="ECO:0000313" key="7">
    <source>
        <dbReference type="Proteomes" id="UP000010866"/>
    </source>
</evidence>
<dbReference type="AlphaFoldDB" id="L0L0J1"/>
<dbReference type="STRING" id="867904.Metho_1699"/>
<dbReference type="InterPro" id="IPR002423">
    <property type="entry name" value="Cpn60/GroEL/TCP-1"/>
</dbReference>
<organism evidence="6 7">
    <name type="scientific">Methanomethylovorans hollandica (strain DSM 15978 / NBRC 107637 / DMS1)</name>
    <dbReference type="NCBI Taxonomy" id="867904"/>
    <lineage>
        <taxon>Archaea</taxon>
        <taxon>Methanobacteriati</taxon>
        <taxon>Methanobacteriota</taxon>
        <taxon>Stenosarchaea group</taxon>
        <taxon>Methanomicrobia</taxon>
        <taxon>Methanosarcinales</taxon>
        <taxon>Methanosarcinaceae</taxon>
        <taxon>Methanomethylovorans</taxon>
    </lineage>
</organism>
<dbReference type="Proteomes" id="UP000010866">
    <property type="component" value="Chromosome"/>
</dbReference>
<dbReference type="Pfam" id="PF00118">
    <property type="entry name" value="Cpn60_TCP1"/>
    <property type="match status" value="1"/>
</dbReference>
<dbReference type="PROSITE" id="PS00751">
    <property type="entry name" value="TCP1_2"/>
    <property type="match status" value="1"/>
</dbReference>